<reference evidence="1" key="1">
    <citation type="submission" date="2022-08" db="EMBL/GenBank/DDBJ databases">
        <authorList>
            <person name="Deng Y."/>
            <person name="Han X.-F."/>
            <person name="Zhang Y.-Q."/>
        </authorList>
    </citation>
    <scope>NUCLEOTIDE SEQUENCE</scope>
    <source>
        <strain evidence="1">CPCC 203407</strain>
    </source>
</reference>
<evidence type="ECO:0000313" key="1">
    <source>
        <dbReference type="EMBL" id="MCS5726078.1"/>
    </source>
</evidence>
<dbReference type="AlphaFoldDB" id="A0AA41XHV5"/>
<dbReference type="EMBL" id="JANLCK010000004">
    <property type="protein sequence ID" value="MCS5726078.1"/>
    <property type="molecule type" value="Genomic_DNA"/>
</dbReference>
<comment type="caution">
    <text evidence="1">The sequence shown here is derived from an EMBL/GenBank/DDBJ whole genome shotgun (WGS) entry which is preliminary data.</text>
</comment>
<protein>
    <submittedName>
        <fullName evidence="1">Uncharacterized protein</fullName>
    </submittedName>
</protein>
<proteinExistence type="predicted"/>
<organism evidence="1 2">
    <name type="scientific">Herbiconiux oxytropis</name>
    <dbReference type="NCBI Taxonomy" id="2970915"/>
    <lineage>
        <taxon>Bacteria</taxon>
        <taxon>Bacillati</taxon>
        <taxon>Actinomycetota</taxon>
        <taxon>Actinomycetes</taxon>
        <taxon>Micrococcales</taxon>
        <taxon>Microbacteriaceae</taxon>
        <taxon>Herbiconiux</taxon>
    </lineage>
</organism>
<name>A0AA41XHV5_9MICO</name>
<gene>
    <name evidence="1" type="ORF">N1028_09245</name>
</gene>
<evidence type="ECO:0000313" key="2">
    <source>
        <dbReference type="Proteomes" id="UP001165587"/>
    </source>
</evidence>
<sequence length="96" mass="10193">MALELDETTLDHRDNVYTLTGGAPSWAITRDGVTLGHLVIKSPAGEEGEPVYEIRTVEGTPGNLFGTDWEQIVKAHLNDADPAIAAPYSGESGASQ</sequence>
<dbReference type="Proteomes" id="UP001165587">
    <property type="component" value="Unassembled WGS sequence"/>
</dbReference>
<accession>A0AA41XHV5</accession>
<keyword evidence="2" id="KW-1185">Reference proteome</keyword>
<dbReference type="RefSeq" id="WP_259526870.1">
    <property type="nucleotide sequence ID" value="NZ_JANLCK010000004.1"/>
</dbReference>